<gene>
    <name evidence="1" type="ORF">GE061_016252</name>
</gene>
<name>A0A8S9XFQ6_APOLU</name>
<dbReference type="AlphaFoldDB" id="A0A8S9XFQ6"/>
<evidence type="ECO:0000313" key="1">
    <source>
        <dbReference type="EMBL" id="KAF6207803.1"/>
    </source>
</evidence>
<sequence length="115" mass="12913">MRIPPQAFDKLLQLVSPLIQRQDTMMRDAITPKVMLEGVGRPLLDEQPLPAGPLEGARRGGPFSLQPSALVLSATVTKFRELWCLQCRLSHFALLQTCWITLCQPQPSTDVTFHF</sequence>
<reference evidence="1" key="1">
    <citation type="journal article" date="2021" name="Mol. Ecol. Resour.">
        <title>Apolygus lucorum genome provides insights into omnivorousness and mesophyll feeding.</title>
        <authorList>
            <person name="Liu Y."/>
            <person name="Liu H."/>
            <person name="Wang H."/>
            <person name="Huang T."/>
            <person name="Liu B."/>
            <person name="Yang B."/>
            <person name="Yin L."/>
            <person name="Li B."/>
            <person name="Zhang Y."/>
            <person name="Zhang S."/>
            <person name="Jiang F."/>
            <person name="Zhang X."/>
            <person name="Ren Y."/>
            <person name="Wang B."/>
            <person name="Wang S."/>
            <person name="Lu Y."/>
            <person name="Wu K."/>
            <person name="Fan W."/>
            <person name="Wang G."/>
        </authorList>
    </citation>
    <scope>NUCLEOTIDE SEQUENCE</scope>
    <source>
        <strain evidence="1">12Hb</strain>
    </source>
</reference>
<proteinExistence type="predicted"/>
<accession>A0A8S9XFQ6</accession>
<organism evidence="1 2">
    <name type="scientific">Apolygus lucorum</name>
    <name type="common">Small green plant bug</name>
    <name type="synonym">Lygocoris lucorum</name>
    <dbReference type="NCBI Taxonomy" id="248454"/>
    <lineage>
        <taxon>Eukaryota</taxon>
        <taxon>Metazoa</taxon>
        <taxon>Ecdysozoa</taxon>
        <taxon>Arthropoda</taxon>
        <taxon>Hexapoda</taxon>
        <taxon>Insecta</taxon>
        <taxon>Pterygota</taxon>
        <taxon>Neoptera</taxon>
        <taxon>Paraneoptera</taxon>
        <taxon>Hemiptera</taxon>
        <taxon>Heteroptera</taxon>
        <taxon>Panheteroptera</taxon>
        <taxon>Cimicomorpha</taxon>
        <taxon>Miridae</taxon>
        <taxon>Mirini</taxon>
        <taxon>Apolygus</taxon>
    </lineage>
</organism>
<dbReference type="EMBL" id="WIXP02000007">
    <property type="protein sequence ID" value="KAF6207803.1"/>
    <property type="molecule type" value="Genomic_DNA"/>
</dbReference>
<protein>
    <submittedName>
        <fullName evidence="1">Uncharacterized protein</fullName>
    </submittedName>
</protein>
<dbReference type="Proteomes" id="UP000466442">
    <property type="component" value="Unassembled WGS sequence"/>
</dbReference>
<comment type="caution">
    <text evidence="1">The sequence shown here is derived from an EMBL/GenBank/DDBJ whole genome shotgun (WGS) entry which is preliminary data.</text>
</comment>
<evidence type="ECO:0000313" key="2">
    <source>
        <dbReference type="Proteomes" id="UP000466442"/>
    </source>
</evidence>
<keyword evidence="2" id="KW-1185">Reference proteome</keyword>